<dbReference type="eggNOG" id="COG0661">
    <property type="taxonomic scope" value="Bacteria"/>
</dbReference>
<dbReference type="EMBL" id="BANT01000030">
    <property type="protein sequence ID" value="GAC58137.1"/>
    <property type="molecule type" value="Genomic_DNA"/>
</dbReference>
<comment type="similarity">
    <text evidence="1">Belongs to the protein kinase superfamily. ADCK protein kinase family.</text>
</comment>
<evidence type="ECO:0000313" key="4">
    <source>
        <dbReference type="EMBL" id="GAC58137.1"/>
    </source>
</evidence>
<sequence length="470" mass="51023">MRQGDGVSKRSGPDGSRAGGGRIRRGTQLGGVAAKHAARVAATTATAPFKSAEDTDSARDRNVLKLADDVVSVVGGMRGAAHKLGQALAVLDLGIATRATREEFQSRLEPLFAATPPWNDAAMMRVLDRSLGARRGDIVELRGPIAAASIGQVYRGTLRDGRTVAVKVKYPNVDMMVRADMKNLKMLTRVLTKYVPAANMHQLIEEVARQITRELDFVAECANQTMFADRYAGHPAFRIPRPIPELCTDVVLVSEFVDGLSFDEACRLDRDDRDLIGETVYRFYCGEMHRTGTFSGDPHPGNMIILPDRTVAFLDFGMTISLTPDELAIEQQVLGSLLIGEREQAYELVRRAGFIADPEALDAERFIEFAMAAVGWQIDDGEITITDGTARRAAMAAVSPHGGFIGSIGRQTLIEGHSLGRRNDLATCSLLGRLQATAPWSQISRENLGIAGPATPLGHEIARWMSEGAR</sequence>
<organism evidence="4 5">
    <name type="scientific">Gordonia hirsuta DSM 44140 = NBRC 16056</name>
    <dbReference type="NCBI Taxonomy" id="1121927"/>
    <lineage>
        <taxon>Bacteria</taxon>
        <taxon>Bacillati</taxon>
        <taxon>Actinomycetota</taxon>
        <taxon>Actinomycetes</taxon>
        <taxon>Mycobacteriales</taxon>
        <taxon>Gordoniaceae</taxon>
        <taxon>Gordonia</taxon>
    </lineage>
</organism>
<dbReference type="Pfam" id="PF03109">
    <property type="entry name" value="ABC1"/>
    <property type="match status" value="1"/>
</dbReference>
<dbReference type="CDD" id="cd13970">
    <property type="entry name" value="ABC1_ADCK3"/>
    <property type="match status" value="1"/>
</dbReference>
<proteinExistence type="inferred from homology"/>
<accession>L7LDJ7</accession>
<dbReference type="AlphaFoldDB" id="L7LDJ7"/>
<dbReference type="InterPro" id="IPR050154">
    <property type="entry name" value="UbiB_kinase"/>
</dbReference>
<dbReference type="OrthoDB" id="9795390at2"/>
<dbReference type="SUPFAM" id="SSF56112">
    <property type="entry name" value="Protein kinase-like (PK-like)"/>
    <property type="match status" value="1"/>
</dbReference>
<dbReference type="InterPro" id="IPR034646">
    <property type="entry name" value="ADCK3_dom"/>
</dbReference>
<evidence type="ECO:0000313" key="5">
    <source>
        <dbReference type="Proteomes" id="UP000053405"/>
    </source>
</evidence>
<dbReference type="PANTHER" id="PTHR10566">
    <property type="entry name" value="CHAPERONE-ACTIVITY OF BC1 COMPLEX CABC1 -RELATED"/>
    <property type="match status" value="1"/>
</dbReference>
<comment type="caution">
    <text evidence="4">The sequence shown here is derived from an EMBL/GenBank/DDBJ whole genome shotgun (WGS) entry which is preliminary data.</text>
</comment>
<dbReference type="InterPro" id="IPR011009">
    <property type="entry name" value="Kinase-like_dom_sf"/>
</dbReference>
<evidence type="ECO:0000259" key="3">
    <source>
        <dbReference type="Pfam" id="PF03109"/>
    </source>
</evidence>
<dbReference type="STRING" id="1121927.GOHSU_30_00610"/>
<evidence type="ECO:0000256" key="1">
    <source>
        <dbReference type="ARBA" id="ARBA00009670"/>
    </source>
</evidence>
<keyword evidence="5" id="KW-1185">Reference proteome</keyword>
<gene>
    <name evidence="4" type="ORF">GOHSU_30_00610</name>
</gene>
<dbReference type="Proteomes" id="UP000053405">
    <property type="component" value="Unassembled WGS sequence"/>
</dbReference>
<feature type="domain" description="ABC1 atypical kinase-like" evidence="3">
    <location>
        <begin position="142"/>
        <end position="341"/>
    </location>
</feature>
<dbReference type="InterPro" id="IPR004147">
    <property type="entry name" value="ABC1_dom"/>
</dbReference>
<reference evidence="4 5" key="1">
    <citation type="submission" date="2012-12" db="EMBL/GenBank/DDBJ databases">
        <title>Whole genome shotgun sequence of Gordonia hirsuta NBRC 16056.</title>
        <authorList>
            <person name="Isaki-Nakamura S."/>
            <person name="Hosoyama A."/>
            <person name="Tsuchikane K."/>
            <person name="Katsumata H."/>
            <person name="Baba S."/>
            <person name="Yamazaki S."/>
            <person name="Fujita N."/>
        </authorList>
    </citation>
    <scope>NUCLEOTIDE SEQUENCE [LARGE SCALE GENOMIC DNA]</scope>
    <source>
        <strain evidence="4 5">NBRC 16056</strain>
    </source>
</reference>
<name>L7LDJ7_9ACTN</name>
<evidence type="ECO:0000256" key="2">
    <source>
        <dbReference type="SAM" id="MobiDB-lite"/>
    </source>
</evidence>
<feature type="region of interest" description="Disordered" evidence="2">
    <location>
        <begin position="1"/>
        <end position="35"/>
    </location>
</feature>
<dbReference type="PANTHER" id="PTHR10566:SF113">
    <property type="entry name" value="PROTEIN ACTIVITY OF BC1 COMPLEX KINASE 7, CHLOROPLASTIC"/>
    <property type="match status" value="1"/>
</dbReference>
<protein>
    <recommendedName>
        <fullName evidence="3">ABC1 atypical kinase-like domain-containing protein</fullName>
    </recommendedName>
</protein>